<proteinExistence type="predicted"/>
<dbReference type="RefSeq" id="WP_068549689.1">
    <property type="nucleotide sequence ID" value="NZ_AP013035.1"/>
</dbReference>
<sequence length="325" mass="37107">MSRKKRTKKRKQKVSYHPLIFLGVVFLLFVSFVAGYKLAQWKTTKEVRISQKNTEMPSEENYQRRMPKEVIIPPRKIEPPPKAVVAVIIDDIGYTKEDAKRFATIDYPITLSIIPFTPFDTYSAKLAHKYNKAVMVHLPMEPNHSSEIIEKLEKRTKGMLLTSMKEKTIELLLEKETGRIPFAVAANNHMGSKFTSNEYKMEVVLNFLKHKGLFFVDSRTSRHSAVCKAAKSVGVAVLKRDVFLDNSKSLNYILKQLDQLAHIALRKGYAIAIGHPHLTTYKALLVGLPKLEKMGIKVIPVNEIYEGMLEGKYEGCFQKARIAKR</sequence>
<dbReference type="OrthoDB" id="9784811at2"/>
<keyword evidence="2" id="KW-1185">Reference proteome</keyword>
<dbReference type="EMBL" id="AP013035">
    <property type="protein sequence ID" value="BAT71691.1"/>
    <property type="molecule type" value="Genomic_DNA"/>
</dbReference>
<evidence type="ECO:0008006" key="3">
    <source>
        <dbReference type="Google" id="ProtNLM"/>
    </source>
</evidence>
<dbReference type="InterPro" id="IPR006837">
    <property type="entry name" value="Divergent_DAC"/>
</dbReference>
<dbReference type="AlphaFoldDB" id="A0A0S3QTM9"/>
<evidence type="ECO:0000313" key="2">
    <source>
        <dbReference type="Proteomes" id="UP000063234"/>
    </source>
</evidence>
<organism evidence="1 2">
    <name type="scientific">Thermosulfidibacter takaii (strain DSM 17441 / JCM 13301 / NBRC 103674 / ABI70S6)</name>
    <dbReference type="NCBI Taxonomy" id="1298851"/>
    <lineage>
        <taxon>Bacteria</taxon>
        <taxon>Pseudomonadati</taxon>
        <taxon>Thermosulfidibacterota</taxon>
        <taxon>Thermosulfidibacteria</taxon>
        <taxon>Thermosulfidibacterales</taxon>
        <taxon>Thermosulfidibacteraceae</taxon>
    </lineage>
</organism>
<accession>A0A0S3QTM9</accession>
<protein>
    <recommendedName>
        <fullName evidence="3">Divergent polysaccharide deacetylase family protein</fullName>
    </recommendedName>
</protein>
<dbReference type="GO" id="GO:0005975">
    <property type="term" value="P:carbohydrate metabolic process"/>
    <property type="evidence" value="ECO:0007669"/>
    <property type="project" value="InterPro"/>
</dbReference>
<dbReference type="KEGG" id="ttk:TST_0891"/>
<dbReference type="CDD" id="cd10936">
    <property type="entry name" value="CE4_DAC2"/>
    <property type="match status" value="1"/>
</dbReference>
<evidence type="ECO:0000313" key="1">
    <source>
        <dbReference type="EMBL" id="BAT71691.1"/>
    </source>
</evidence>
<dbReference type="Gene3D" id="3.20.20.370">
    <property type="entry name" value="Glycoside hydrolase/deacetylase"/>
    <property type="match status" value="1"/>
</dbReference>
<dbReference type="Proteomes" id="UP000063234">
    <property type="component" value="Chromosome"/>
</dbReference>
<dbReference type="InterPro" id="IPR011330">
    <property type="entry name" value="Glyco_hydro/deAcase_b/a-brl"/>
</dbReference>
<dbReference type="PANTHER" id="PTHR30105:SF2">
    <property type="entry name" value="DIVERGENT POLYSACCHARIDE DEACETYLASE SUPERFAMILY"/>
    <property type="match status" value="1"/>
</dbReference>
<dbReference type="SUPFAM" id="SSF88713">
    <property type="entry name" value="Glycoside hydrolase/deacetylase"/>
    <property type="match status" value="1"/>
</dbReference>
<dbReference type="Pfam" id="PF04748">
    <property type="entry name" value="Polysacc_deac_2"/>
    <property type="match status" value="1"/>
</dbReference>
<dbReference type="PANTHER" id="PTHR30105">
    <property type="entry name" value="UNCHARACTERIZED YIBQ-RELATED"/>
    <property type="match status" value="1"/>
</dbReference>
<gene>
    <name evidence="1" type="primary">k0979</name>
    <name evidence="1" type="ORF">TST_0891</name>
</gene>
<name>A0A0S3QTM9_THET7</name>
<reference evidence="2" key="1">
    <citation type="journal article" date="2018" name="Science">
        <title>A primordial and reversible TCA cycle in a facultatively chemolithoautotrophic thermophile.</title>
        <authorList>
            <person name="Nunoura T."/>
            <person name="Chikaraishi Y."/>
            <person name="Izaki R."/>
            <person name="Suwa T."/>
            <person name="Sato T."/>
            <person name="Harada T."/>
            <person name="Mori K."/>
            <person name="Kato Y."/>
            <person name="Miyazaki M."/>
            <person name="Shimamura S."/>
            <person name="Yanagawa K."/>
            <person name="Shuto A."/>
            <person name="Ohkouchi N."/>
            <person name="Fujita N."/>
            <person name="Takaki Y."/>
            <person name="Atomi H."/>
            <person name="Takai K."/>
        </authorList>
    </citation>
    <scope>NUCLEOTIDE SEQUENCE [LARGE SCALE GENOMIC DNA]</scope>
    <source>
        <strain evidence="2">DSM 17441 / JCM 13301 / NBRC 103674 / ABI70S6</strain>
    </source>
</reference>
<dbReference type="STRING" id="1298851.TST_0891"/>